<evidence type="ECO:0000313" key="4">
    <source>
        <dbReference type="WBParaSite" id="SVE_1873500.1"/>
    </source>
</evidence>
<evidence type="ECO:0000313" key="3">
    <source>
        <dbReference type="Proteomes" id="UP000035680"/>
    </source>
</evidence>
<dbReference type="InterPro" id="IPR035940">
    <property type="entry name" value="CAP_sf"/>
</dbReference>
<dbReference type="InterPro" id="IPR001283">
    <property type="entry name" value="CRISP-related"/>
</dbReference>
<dbReference type="Gene3D" id="3.40.33.10">
    <property type="entry name" value="CAP"/>
    <property type="match status" value="1"/>
</dbReference>
<dbReference type="PANTHER" id="PTHR10334">
    <property type="entry name" value="CYSTEINE-RICH SECRETORY PROTEIN-RELATED"/>
    <property type="match status" value="1"/>
</dbReference>
<reference evidence="4" key="2">
    <citation type="submission" date="2015-08" db="UniProtKB">
        <authorList>
            <consortium name="WormBaseParasite"/>
        </authorList>
    </citation>
    <scope>IDENTIFICATION</scope>
</reference>
<dbReference type="STRING" id="75913.A0A0K0G1Z2"/>
<feature type="domain" description="SCP" evidence="2">
    <location>
        <begin position="146"/>
        <end position="274"/>
    </location>
</feature>
<keyword evidence="3" id="KW-1185">Reference proteome</keyword>
<dbReference type="SUPFAM" id="SSF55797">
    <property type="entry name" value="PR-1-like"/>
    <property type="match status" value="1"/>
</dbReference>
<feature type="chain" id="PRO_5005330663" evidence="1">
    <location>
        <begin position="21"/>
        <end position="291"/>
    </location>
</feature>
<protein>
    <submittedName>
        <fullName evidence="4">CAP domain-containing protein (inferred by orthology to a zebrafish protein)</fullName>
    </submittedName>
</protein>
<dbReference type="SMART" id="SM00198">
    <property type="entry name" value="SCP"/>
    <property type="match status" value="1"/>
</dbReference>
<name>A0A0K0G1Z2_STRVS</name>
<dbReference type="Pfam" id="PF00188">
    <property type="entry name" value="CAP"/>
    <property type="match status" value="1"/>
</dbReference>
<dbReference type="WBParaSite" id="SVE_1873500.1">
    <property type="protein sequence ID" value="SVE_1873500.1"/>
    <property type="gene ID" value="SVE_1873500"/>
</dbReference>
<sequence>MNFLLAIVLFTNVVIHIVVGPISNPSHNNDNEDSQISKDLLGRQRSHSDGELSIYRKGNGVNHNHKLGNKNFQSSVSGKQWNEYGKNPTLKQVRRTIHTHKPCFTNNYKGFVLGHYLSKSSFSNKLFMRIWSGFDYTNFHINNYFFFKEKIIDHINLIRRYHKVGKLRENLELNILAQEHANQMAKKHAIFYKVSRDYGMMVRSSYYPAASVMVSNWYDERHKYSFFSSSPKLGTQDFTQMVWKSTFLVGIGIARDCDLLYAALYFFPKGNVLSQYKKNVFRKKFKFFERK</sequence>
<accession>A0A0K0G1Z2</accession>
<organism evidence="3 4">
    <name type="scientific">Strongyloides venezuelensis</name>
    <name type="common">Threadworm</name>
    <dbReference type="NCBI Taxonomy" id="75913"/>
    <lineage>
        <taxon>Eukaryota</taxon>
        <taxon>Metazoa</taxon>
        <taxon>Ecdysozoa</taxon>
        <taxon>Nematoda</taxon>
        <taxon>Chromadorea</taxon>
        <taxon>Rhabditida</taxon>
        <taxon>Tylenchina</taxon>
        <taxon>Panagrolaimomorpha</taxon>
        <taxon>Strongyloidoidea</taxon>
        <taxon>Strongyloididae</taxon>
        <taxon>Strongyloides</taxon>
    </lineage>
</organism>
<proteinExistence type="predicted"/>
<dbReference type="InterPro" id="IPR014044">
    <property type="entry name" value="CAP_dom"/>
</dbReference>
<dbReference type="AlphaFoldDB" id="A0A0K0G1Z2"/>
<evidence type="ECO:0000259" key="2">
    <source>
        <dbReference type="SMART" id="SM00198"/>
    </source>
</evidence>
<feature type="signal peptide" evidence="1">
    <location>
        <begin position="1"/>
        <end position="20"/>
    </location>
</feature>
<evidence type="ECO:0000256" key="1">
    <source>
        <dbReference type="SAM" id="SignalP"/>
    </source>
</evidence>
<reference evidence="3" key="1">
    <citation type="submission" date="2014-07" db="EMBL/GenBank/DDBJ databases">
        <authorList>
            <person name="Martin A.A"/>
            <person name="De Silva N."/>
        </authorList>
    </citation>
    <scope>NUCLEOTIDE SEQUENCE</scope>
</reference>
<dbReference type="Proteomes" id="UP000035680">
    <property type="component" value="Unassembled WGS sequence"/>
</dbReference>
<keyword evidence="1" id="KW-0732">Signal</keyword>